<dbReference type="InterPro" id="IPR011009">
    <property type="entry name" value="Kinase-like_dom_sf"/>
</dbReference>
<dbReference type="GO" id="GO:0004672">
    <property type="term" value="F:protein kinase activity"/>
    <property type="evidence" value="ECO:0007669"/>
    <property type="project" value="InterPro"/>
</dbReference>
<dbReference type="Pfam" id="PF03109">
    <property type="entry name" value="ABC1"/>
    <property type="match status" value="1"/>
</dbReference>
<dbReference type="Proteomes" id="UP000094236">
    <property type="component" value="Unassembled WGS sequence"/>
</dbReference>
<keyword evidence="4" id="KW-1185">Reference proteome</keyword>
<evidence type="ECO:0000313" key="3">
    <source>
        <dbReference type="EMBL" id="ODV97836.1"/>
    </source>
</evidence>
<dbReference type="PANTHER" id="PTHR45890">
    <property type="entry name" value="AARF DOMAIN CONTAINING KINASE 2 (PREDICTED)"/>
    <property type="match status" value="1"/>
</dbReference>
<dbReference type="CDD" id="cd13971">
    <property type="entry name" value="ADCK2-like"/>
    <property type="match status" value="1"/>
</dbReference>
<organism evidence="3 4">
    <name type="scientific">Pachysolen tannophilus NRRL Y-2460</name>
    <dbReference type="NCBI Taxonomy" id="669874"/>
    <lineage>
        <taxon>Eukaryota</taxon>
        <taxon>Fungi</taxon>
        <taxon>Dikarya</taxon>
        <taxon>Ascomycota</taxon>
        <taxon>Saccharomycotina</taxon>
        <taxon>Pichiomycetes</taxon>
        <taxon>Pachysolenaceae</taxon>
        <taxon>Pachysolen</taxon>
    </lineage>
</organism>
<evidence type="ECO:0000313" key="4">
    <source>
        <dbReference type="Proteomes" id="UP000094236"/>
    </source>
</evidence>
<gene>
    <name evidence="3" type="ORF">PACTADRAFT_73514</name>
</gene>
<dbReference type="GO" id="GO:0005739">
    <property type="term" value="C:mitochondrion"/>
    <property type="evidence" value="ECO:0007669"/>
    <property type="project" value="TreeGrafter"/>
</dbReference>
<dbReference type="InterPro" id="IPR044095">
    <property type="entry name" value="ADCK2_dom"/>
</dbReference>
<dbReference type="AlphaFoldDB" id="A0A1E4U1F3"/>
<protein>
    <recommendedName>
        <fullName evidence="2">Protein kinase domain-containing protein</fullName>
    </recommendedName>
</protein>
<dbReference type="PROSITE" id="PS50011">
    <property type="entry name" value="PROTEIN_KINASE_DOM"/>
    <property type="match status" value="1"/>
</dbReference>
<dbReference type="InterPro" id="IPR004147">
    <property type="entry name" value="ABC1_dom"/>
</dbReference>
<evidence type="ECO:0000256" key="1">
    <source>
        <dbReference type="ARBA" id="ARBA00009670"/>
    </source>
</evidence>
<dbReference type="STRING" id="669874.A0A1E4U1F3"/>
<feature type="domain" description="Protein kinase" evidence="2">
    <location>
        <begin position="210"/>
        <end position="597"/>
    </location>
</feature>
<dbReference type="SUPFAM" id="SSF56112">
    <property type="entry name" value="Protein kinase-like (PK-like)"/>
    <property type="match status" value="1"/>
</dbReference>
<dbReference type="InterPro" id="IPR052402">
    <property type="entry name" value="ADCK_kinase"/>
</dbReference>
<proteinExistence type="inferred from homology"/>
<dbReference type="InterPro" id="IPR000719">
    <property type="entry name" value="Prot_kinase_dom"/>
</dbReference>
<dbReference type="OrthoDB" id="1290869at2759"/>
<comment type="similarity">
    <text evidence="1">Belongs to the protein kinase superfamily. ADCK protein kinase family.</text>
</comment>
<accession>A0A1E4U1F3</accession>
<dbReference type="PANTHER" id="PTHR45890:SF1">
    <property type="entry name" value="AARF DOMAIN CONTAINING KINASE 2"/>
    <property type="match status" value="1"/>
</dbReference>
<evidence type="ECO:0000259" key="2">
    <source>
        <dbReference type="PROSITE" id="PS50011"/>
    </source>
</evidence>
<dbReference type="EMBL" id="KV454011">
    <property type="protein sequence ID" value="ODV97836.1"/>
    <property type="molecule type" value="Genomic_DNA"/>
</dbReference>
<dbReference type="GO" id="GO:0005524">
    <property type="term" value="F:ATP binding"/>
    <property type="evidence" value="ECO:0007669"/>
    <property type="project" value="InterPro"/>
</dbReference>
<reference evidence="4" key="1">
    <citation type="submission" date="2016-05" db="EMBL/GenBank/DDBJ databases">
        <title>Comparative genomics of biotechnologically important yeasts.</title>
        <authorList>
            <consortium name="DOE Joint Genome Institute"/>
            <person name="Riley R."/>
            <person name="Haridas S."/>
            <person name="Wolfe K.H."/>
            <person name="Lopes M.R."/>
            <person name="Hittinger C.T."/>
            <person name="Goker M."/>
            <person name="Salamov A."/>
            <person name="Wisecaver J."/>
            <person name="Long T.M."/>
            <person name="Aerts A.L."/>
            <person name="Barry K."/>
            <person name="Choi C."/>
            <person name="Clum A."/>
            <person name="Coughlan A.Y."/>
            <person name="Deshpande S."/>
            <person name="Douglass A.P."/>
            <person name="Hanson S.J."/>
            <person name="Klenk H.-P."/>
            <person name="Labutti K."/>
            <person name="Lapidus A."/>
            <person name="Lindquist E."/>
            <person name="Lipzen A."/>
            <person name="Meier-Kolthoff J.P."/>
            <person name="Ohm R.A."/>
            <person name="Otillar R.P."/>
            <person name="Pangilinan J."/>
            <person name="Peng Y."/>
            <person name="Rokas A."/>
            <person name="Rosa C.A."/>
            <person name="Scheuner C."/>
            <person name="Sibirny A.A."/>
            <person name="Slot J.C."/>
            <person name="Stielow J.B."/>
            <person name="Sun H."/>
            <person name="Kurtzman C.P."/>
            <person name="Blackwell M."/>
            <person name="Grigoriev I.V."/>
            <person name="Jeffries T.W."/>
        </authorList>
    </citation>
    <scope>NUCLEOTIDE SEQUENCE [LARGE SCALE GENOMIC DNA]</scope>
    <source>
        <strain evidence="4">NRRL Y-2460</strain>
    </source>
</reference>
<sequence>MAIGLVIGGVSLYSISNATVHNDADPRVLRNKGAISAKNILKPDPEAETFEMGLFMASQNELMDKEEQIKEEESKHLVRGYLYKAKYYFVTYIWDNLFTCGRFVELTFIMFPILILWPISWFGKRDPNNNNERYGGILWYRALRFSIELAGASFIKLGQWAASRTDIFPKQMCKELSNLHSDAKPHSLYKTKKIICRTFGIDNFDDIFEEFIEKPLGVGAIAQVYVGKLHKNLLRDYELDDKNIIKNEPAANQWVAVKVLHPNVEIKIERDLKIMKFFASVIDYIPTMEWLSLPAEVEQFSMLMKIQLDLRIEGVNLAKFEENFKGRNDVKFPKPYMKFSGREVLIEEYIQGISISKILELKDNFGTGLLKEVSDKILDSFLQMLILDDFIHADLHPGNILVRFYKTDQKYLHNTNDRTLSKVSTEEEMNQIVSKLRSFKDDPKAMGEELTKMFHEGYHAEVCFIDTGLVTELNHVDRVNFIELFNALSEFDGYRAGELMFERSRTPETAIDKEIFALKVERLVDRIKQRTFTLGGVSIGDLLDQVLGIVRQHHVRMEGDFITVIVAILLLEGIGRQLDPNLDLFASALPVLRQLGLQDGKLLLRNGNTISMVKVWLALEIRQFFHASIHDIHNLVKSDGLCPNY</sequence>
<name>A0A1E4U1F3_PACTA</name>